<dbReference type="Gene3D" id="1.10.1200.120">
    <property type="entry name" value="Large-conductance mechanosensitive channel, MscL, domain 1"/>
    <property type="match status" value="1"/>
</dbReference>
<dbReference type="EMBL" id="MEUV01000045">
    <property type="protein sequence ID" value="OGC45227.1"/>
    <property type="molecule type" value="Genomic_DNA"/>
</dbReference>
<keyword evidence="4 5" id="KW-0472">Membrane</keyword>
<dbReference type="Proteomes" id="UP000178615">
    <property type="component" value="Unassembled WGS sequence"/>
</dbReference>
<organism evidence="6 7">
    <name type="scientific">candidate division WWE3 bacterium RBG_19FT_COMBO_34_6</name>
    <dbReference type="NCBI Taxonomy" id="1802612"/>
    <lineage>
        <taxon>Bacteria</taxon>
        <taxon>Katanobacteria</taxon>
    </lineage>
</organism>
<dbReference type="InterPro" id="IPR036019">
    <property type="entry name" value="MscL_channel"/>
</dbReference>
<evidence type="ECO:0008006" key="8">
    <source>
        <dbReference type="Google" id="ProtNLM"/>
    </source>
</evidence>
<accession>A0A1F4UJV8</accession>
<dbReference type="SUPFAM" id="SSF81330">
    <property type="entry name" value="Gated mechanosensitive channel"/>
    <property type="match status" value="1"/>
</dbReference>
<keyword evidence="3 5" id="KW-1133">Transmembrane helix</keyword>
<proteinExistence type="predicted"/>
<gene>
    <name evidence="6" type="ORF">A2V49_01325</name>
</gene>
<keyword evidence="2 5" id="KW-0812">Transmembrane</keyword>
<dbReference type="Pfam" id="PF01741">
    <property type="entry name" value="MscL"/>
    <property type="match status" value="1"/>
</dbReference>
<evidence type="ECO:0000256" key="5">
    <source>
        <dbReference type="SAM" id="Phobius"/>
    </source>
</evidence>
<evidence type="ECO:0000256" key="2">
    <source>
        <dbReference type="ARBA" id="ARBA00022692"/>
    </source>
</evidence>
<comment type="caution">
    <text evidence="6">The sequence shown here is derived from an EMBL/GenBank/DDBJ whole genome shotgun (WGS) entry which is preliminary data.</text>
</comment>
<evidence type="ECO:0000256" key="4">
    <source>
        <dbReference type="ARBA" id="ARBA00023136"/>
    </source>
</evidence>
<name>A0A1F4UJV8_UNCKA</name>
<dbReference type="InterPro" id="IPR037673">
    <property type="entry name" value="MSC/AndL"/>
</dbReference>
<evidence type="ECO:0000313" key="7">
    <source>
        <dbReference type="Proteomes" id="UP000178615"/>
    </source>
</evidence>
<comment type="subcellular location">
    <subcellularLocation>
        <location evidence="1">Membrane</location>
        <topology evidence="1">Multi-pass membrane protein</topology>
    </subcellularLocation>
</comment>
<evidence type="ECO:0000313" key="6">
    <source>
        <dbReference type="EMBL" id="OGC45227.1"/>
    </source>
</evidence>
<dbReference type="PANTHER" id="PTHR30266:SF2">
    <property type="entry name" value="LARGE-CONDUCTANCE MECHANOSENSITIVE CHANNEL"/>
    <property type="match status" value="1"/>
</dbReference>
<dbReference type="AlphaFoldDB" id="A0A1F4UJV8"/>
<dbReference type="PANTHER" id="PTHR30266">
    <property type="entry name" value="MECHANOSENSITIVE CHANNEL MSCL"/>
    <property type="match status" value="1"/>
</dbReference>
<protein>
    <recommendedName>
        <fullName evidence="8">Mechanosensitive ion channel protein MscL</fullName>
    </recommendedName>
</protein>
<evidence type="ECO:0000256" key="1">
    <source>
        <dbReference type="ARBA" id="ARBA00004141"/>
    </source>
</evidence>
<reference evidence="6 7" key="1">
    <citation type="journal article" date="2016" name="Nat. Commun.">
        <title>Thousands of microbial genomes shed light on interconnected biogeochemical processes in an aquifer system.</title>
        <authorList>
            <person name="Anantharaman K."/>
            <person name="Brown C.T."/>
            <person name="Hug L.A."/>
            <person name="Sharon I."/>
            <person name="Castelle C.J."/>
            <person name="Probst A.J."/>
            <person name="Thomas B.C."/>
            <person name="Singh A."/>
            <person name="Wilkins M.J."/>
            <person name="Karaoz U."/>
            <person name="Brodie E.L."/>
            <person name="Williams K.H."/>
            <person name="Hubbard S.S."/>
            <person name="Banfield J.F."/>
        </authorList>
    </citation>
    <scope>NUCLEOTIDE SEQUENCE [LARGE SCALE GENOMIC DNA]</scope>
</reference>
<dbReference type="GO" id="GO:0016020">
    <property type="term" value="C:membrane"/>
    <property type="evidence" value="ECO:0007669"/>
    <property type="project" value="UniProtKB-SubCell"/>
</dbReference>
<feature type="transmembrane region" description="Helical" evidence="5">
    <location>
        <begin position="41"/>
        <end position="60"/>
    </location>
</feature>
<evidence type="ECO:0000256" key="3">
    <source>
        <dbReference type="ARBA" id="ARBA00022989"/>
    </source>
</evidence>
<dbReference type="GO" id="GO:0008381">
    <property type="term" value="F:mechanosensitive monoatomic ion channel activity"/>
    <property type="evidence" value="ECO:0007669"/>
    <property type="project" value="TreeGrafter"/>
</dbReference>
<feature type="transmembrane region" description="Helical" evidence="5">
    <location>
        <begin position="66"/>
        <end position="87"/>
    </location>
</feature>
<sequence>MKGFIDFIKEQGIVGLAIGFILGGSVTAVVTSLVQDIINPIVGILLGSVGNFGDAVLIIAGAKIQYGHFIGVLINFVIIASIVFFIFKQLADKLDKKK</sequence>
<feature type="transmembrane region" description="Helical" evidence="5">
    <location>
        <begin position="12"/>
        <end position="34"/>
    </location>
</feature>